<comment type="subcellular location">
    <subcellularLocation>
        <location evidence="1">Cell membrane</location>
        <topology evidence="1">Multi-pass membrane protein</topology>
    </subcellularLocation>
</comment>
<reference evidence="8 9" key="1">
    <citation type="journal article" date="2015" name="MBio">
        <title>Genome-Resolved Metagenomic Analysis Reveals Roles for Candidate Phyla and Other Microbial Community Members in Biogeochemical Transformations in Oil Reservoirs.</title>
        <authorList>
            <person name="Hu P."/>
            <person name="Tom L."/>
            <person name="Singh A."/>
            <person name="Thomas B.C."/>
            <person name="Baker B.J."/>
            <person name="Piceno Y.M."/>
            <person name="Andersen G.L."/>
            <person name="Banfield J.F."/>
        </authorList>
    </citation>
    <scope>NUCLEOTIDE SEQUENCE [LARGE SCALE GENOMIC DNA]</scope>
    <source>
        <strain evidence="8">57_489</strain>
    </source>
</reference>
<comment type="similarity">
    <text evidence="2">Belongs to the UPF0718 family.</text>
</comment>
<dbReference type="AlphaFoldDB" id="A0A101FRX0"/>
<dbReference type="InterPro" id="IPR053166">
    <property type="entry name" value="UPF0718_permease"/>
</dbReference>
<evidence type="ECO:0000256" key="7">
    <source>
        <dbReference type="SAM" id="Phobius"/>
    </source>
</evidence>
<feature type="transmembrane region" description="Helical" evidence="7">
    <location>
        <begin position="12"/>
        <end position="39"/>
    </location>
</feature>
<evidence type="ECO:0000256" key="3">
    <source>
        <dbReference type="ARBA" id="ARBA00022475"/>
    </source>
</evidence>
<evidence type="ECO:0000313" key="9">
    <source>
        <dbReference type="Proteomes" id="UP000057043"/>
    </source>
</evidence>
<feature type="transmembrane region" description="Helical" evidence="7">
    <location>
        <begin position="59"/>
        <end position="83"/>
    </location>
</feature>
<dbReference type="Proteomes" id="UP000057043">
    <property type="component" value="Unassembled WGS sequence"/>
</dbReference>
<dbReference type="GO" id="GO:0005886">
    <property type="term" value="C:plasma membrane"/>
    <property type="evidence" value="ECO:0007669"/>
    <property type="project" value="UniProtKB-SubCell"/>
</dbReference>
<dbReference type="InterPro" id="IPR005524">
    <property type="entry name" value="DUF318"/>
</dbReference>
<feature type="transmembrane region" description="Helical" evidence="7">
    <location>
        <begin position="253"/>
        <end position="276"/>
    </location>
</feature>
<comment type="caution">
    <text evidence="8">The sequence shown here is derived from an EMBL/GenBank/DDBJ whole genome shotgun (WGS) entry which is preliminary data.</text>
</comment>
<accession>A0A101FRX0</accession>
<evidence type="ECO:0000256" key="1">
    <source>
        <dbReference type="ARBA" id="ARBA00004651"/>
    </source>
</evidence>
<organism evidence="8 9">
    <name type="scientific">Methanothrix harundinacea</name>
    <dbReference type="NCBI Taxonomy" id="301375"/>
    <lineage>
        <taxon>Archaea</taxon>
        <taxon>Methanobacteriati</taxon>
        <taxon>Methanobacteriota</taxon>
        <taxon>Stenosarchaea group</taxon>
        <taxon>Methanomicrobia</taxon>
        <taxon>Methanotrichales</taxon>
        <taxon>Methanotrichaceae</taxon>
        <taxon>Methanothrix</taxon>
    </lineage>
</organism>
<dbReference type="EMBL" id="LGFT01000087">
    <property type="protein sequence ID" value="KUK43320.1"/>
    <property type="molecule type" value="Genomic_DNA"/>
</dbReference>
<keyword evidence="4 7" id="KW-0812">Transmembrane</keyword>
<feature type="transmembrane region" description="Helical" evidence="7">
    <location>
        <begin position="95"/>
        <end position="117"/>
    </location>
</feature>
<evidence type="ECO:0000256" key="2">
    <source>
        <dbReference type="ARBA" id="ARBA00006386"/>
    </source>
</evidence>
<keyword evidence="5 7" id="KW-1133">Transmembrane helix</keyword>
<dbReference type="Pfam" id="PF03773">
    <property type="entry name" value="ArsP_1"/>
    <property type="match status" value="1"/>
</dbReference>
<evidence type="ECO:0000313" key="8">
    <source>
        <dbReference type="EMBL" id="KUK43320.1"/>
    </source>
</evidence>
<feature type="transmembrane region" description="Helical" evidence="7">
    <location>
        <begin position="123"/>
        <end position="140"/>
    </location>
</feature>
<feature type="transmembrane region" description="Helical" evidence="7">
    <location>
        <begin position="185"/>
        <end position="203"/>
    </location>
</feature>
<keyword evidence="6 7" id="KW-0472">Membrane</keyword>
<dbReference type="PATRIC" id="fig|301375.7.peg.1440"/>
<gene>
    <name evidence="8" type="ORF">XD72_2306</name>
</gene>
<keyword evidence="3" id="KW-1003">Cell membrane</keyword>
<sequence>MKAYMMLWNNLAVAVDFFVEIAIELVLLFIGVTFLVGLIQEYVPDETVKKVLGGRNRLLGGVLGAGFGSLTPFCSCSTIPLLLGMLNAGVPFASAMAFLLSSPLLNPVIISLFILLLGWKVTAFYFVATFTAAVVIGLLLDRLGFAGQVKPMVAIQSCRDGDGATDARSRARRSASFAFGLFRQLLPYLLLGAGIGAFIHGFVPQELISRIAGPGNPLAVPAAAIVGVPIYIRAETILPIGLALTQKGMSVGAVLALVIGGAGASIPELTLLSAIFEKRLLAAFLLTIFGIAVVVGLLANFMAAI</sequence>
<evidence type="ECO:0000256" key="5">
    <source>
        <dbReference type="ARBA" id="ARBA00022989"/>
    </source>
</evidence>
<feature type="transmembrane region" description="Helical" evidence="7">
    <location>
        <begin position="282"/>
        <end position="303"/>
    </location>
</feature>
<dbReference type="PANTHER" id="PTHR42775:SF2">
    <property type="entry name" value="PERMEASE"/>
    <property type="match status" value="1"/>
</dbReference>
<name>A0A101FRX0_9EURY</name>
<evidence type="ECO:0000256" key="4">
    <source>
        <dbReference type="ARBA" id="ARBA00022692"/>
    </source>
</evidence>
<protein>
    <submittedName>
        <fullName evidence="8">Permease</fullName>
    </submittedName>
</protein>
<dbReference type="PANTHER" id="PTHR42775">
    <property type="entry name" value="PERMEASE RV2963-RELATED"/>
    <property type="match status" value="1"/>
</dbReference>
<proteinExistence type="inferred from homology"/>
<feature type="transmembrane region" description="Helical" evidence="7">
    <location>
        <begin position="215"/>
        <end position="232"/>
    </location>
</feature>
<evidence type="ECO:0000256" key="6">
    <source>
        <dbReference type="ARBA" id="ARBA00023136"/>
    </source>
</evidence>